<feature type="region of interest" description="Disordered" evidence="1">
    <location>
        <begin position="119"/>
        <end position="156"/>
    </location>
</feature>
<feature type="compositionally biased region" description="Low complexity" evidence="1">
    <location>
        <begin position="59"/>
        <end position="68"/>
    </location>
</feature>
<feature type="compositionally biased region" description="Basic residues" evidence="1">
    <location>
        <begin position="28"/>
        <end position="40"/>
    </location>
</feature>
<dbReference type="Proteomes" id="UP000265515">
    <property type="component" value="Unassembled WGS sequence"/>
</dbReference>
<feature type="region of interest" description="Disordered" evidence="1">
    <location>
        <begin position="28"/>
        <end position="69"/>
    </location>
</feature>
<gene>
    <name evidence="2" type="ORF">CBR_g23383</name>
</gene>
<dbReference type="EMBL" id="BFEA01000259">
    <property type="protein sequence ID" value="GBG77057.1"/>
    <property type="molecule type" value="Genomic_DNA"/>
</dbReference>
<proteinExistence type="predicted"/>
<accession>A0A388L432</accession>
<dbReference type="AlphaFoldDB" id="A0A388L432"/>
<keyword evidence="3" id="KW-1185">Reference proteome</keyword>
<reference evidence="2 3" key="1">
    <citation type="journal article" date="2018" name="Cell">
        <title>The Chara Genome: Secondary Complexity and Implications for Plant Terrestrialization.</title>
        <authorList>
            <person name="Nishiyama T."/>
            <person name="Sakayama H."/>
            <person name="Vries J.D."/>
            <person name="Buschmann H."/>
            <person name="Saint-Marcoux D."/>
            <person name="Ullrich K.K."/>
            <person name="Haas F.B."/>
            <person name="Vanderstraeten L."/>
            <person name="Becker D."/>
            <person name="Lang D."/>
            <person name="Vosolsobe S."/>
            <person name="Rombauts S."/>
            <person name="Wilhelmsson P.K.I."/>
            <person name="Janitza P."/>
            <person name="Kern R."/>
            <person name="Heyl A."/>
            <person name="Rumpler F."/>
            <person name="Villalobos L.I.A.C."/>
            <person name="Clay J.M."/>
            <person name="Skokan R."/>
            <person name="Toyoda A."/>
            <person name="Suzuki Y."/>
            <person name="Kagoshima H."/>
            <person name="Schijlen E."/>
            <person name="Tajeshwar N."/>
            <person name="Catarino B."/>
            <person name="Hetherington A.J."/>
            <person name="Saltykova A."/>
            <person name="Bonnot C."/>
            <person name="Breuninger H."/>
            <person name="Symeonidi A."/>
            <person name="Radhakrishnan G.V."/>
            <person name="Van Nieuwerburgh F."/>
            <person name="Deforce D."/>
            <person name="Chang C."/>
            <person name="Karol K.G."/>
            <person name="Hedrich R."/>
            <person name="Ulvskov P."/>
            <person name="Glockner G."/>
            <person name="Delwiche C.F."/>
            <person name="Petrasek J."/>
            <person name="Van de Peer Y."/>
            <person name="Friml J."/>
            <person name="Beilby M."/>
            <person name="Dolan L."/>
            <person name="Kohara Y."/>
            <person name="Sugano S."/>
            <person name="Fujiyama A."/>
            <person name="Delaux P.-M."/>
            <person name="Quint M."/>
            <person name="TheiBen G."/>
            <person name="Hagemann M."/>
            <person name="Harholt J."/>
            <person name="Dunand C."/>
            <person name="Zachgo S."/>
            <person name="Langdale J."/>
            <person name="Maumus F."/>
            <person name="Straeten D.V.D."/>
            <person name="Gould S.B."/>
            <person name="Rensing S.A."/>
        </authorList>
    </citation>
    <scope>NUCLEOTIDE SEQUENCE [LARGE SCALE GENOMIC DNA]</scope>
    <source>
        <strain evidence="2 3">S276</strain>
    </source>
</reference>
<evidence type="ECO:0000313" key="3">
    <source>
        <dbReference type="Proteomes" id="UP000265515"/>
    </source>
</evidence>
<sequence>MEKRKRETTDEESLLTPPSLIKHWTRVRGRPKGSCKKMKTSLKPFNLKSSRKSSDPTKKGAAARTGRGSRAKFVEDTRLYLDGMDYKVIQKMCKSESILYVRKSQAVAAVAEKRAMLAYDNTEDVESAEGKTKETSNATDGSDSEESEESEESTSQ</sequence>
<feature type="compositionally biased region" description="Acidic residues" evidence="1">
    <location>
        <begin position="142"/>
        <end position="156"/>
    </location>
</feature>
<name>A0A388L432_CHABU</name>
<protein>
    <submittedName>
        <fullName evidence="2">Uncharacterized protein</fullName>
    </submittedName>
</protein>
<dbReference type="Gramene" id="GBG77057">
    <property type="protein sequence ID" value="GBG77057"/>
    <property type="gene ID" value="CBR_g23383"/>
</dbReference>
<comment type="caution">
    <text evidence="2">The sequence shown here is derived from an EMBL/GenBank/DDBJ whole genome shotgun (WGS) entry which is preliminary data.</text>
</comment>
<evidence type="ECO:0000313" key="2">
    <source>
        <dbReference type="EMBL" id="GBG77057.1"/>
    </source>
</evidence>
<evidence type="ECO:0000256" key="1">
    <source>
        <dbReference type="SAM" id="MobiDB-lite"/>
    </source>
</evidence>
<organism evidence="2 3">
    <name type="scientific">Chara braunii</name>
    <name type="common">Braun's stonewort</name>
    <dbReference type="NCBI Taxonomy" id="69332"/>
    <lineage>
        <taxon>Eukaryota</taxon>
        <taxon>Viridiplantae</taxon>
        <taxon>Streptophyta</taxon>
        <taxon>Charophyceae</taxon>
        <taxon>Charales</taxon>
        <taxon>Characeae</taxon>
        <taxon>Chara</taxon>
    </lineage>
</organism>